<name>A0A327KTN1_9BRAD</name>
<evidence type="ECO:0000259" key="1">
    <source>
        <dbReference type="Pfam" id="PF12680"/>
    </source>
</evidence>
<comment type="caution">
    <text evidence="2">The sequence shown here is derived from an EMBL/GenBank/DDBJ whole genome shotgun (WGS) entry which is preliminary data.</text>
</comment>
<evidence type="ECO:0000313" key="2">
    <source>
        <dbReference type="EMBL" id="RAI42179.1"/>
    </source>
</evidence>
<dbReference type="RefSeq" id="WP_111355113.1">
    <property type="nucleotide sequence ID" value="NZ_NHSK01000106.1"/>
</dbReference>
<dbReference type="AlphaFoldDB" id="A0A327KTN1"/>
<organism evidence="2 3">
    <name type="scientific">Rhodoplanes elegans</name>
    <dbReference type="NCBI Taxonomy" id="29408"/>
    <lineage>
        <taxon>Bacteria</taxon>
        <taxon>Pseudomonadati</taxon>
        <taxon>Pseudomonadota</taxon>
        <taxon>Alphaproteobacteria</taxon>
        <taxon>Hyphomicrobiales</taxon>
        <taxon>Nitrobacteraceae</taxon>
        <taxon>Rhodoplanes</taxon>
    </lineage>
</organism>
<feature type="domain" description="SnoaL-like" evidence="1">
    <location>
        <begin position="33"/>
        <end position="118"/>
    </location>
</feature>
<gene>
    <name evidence="2" type="ORF">CH338_00665</name>
</gene>
<dbReference type="OrthoDB" id="8684708at2"/>
<accession>A0A327KTN1</accession>
<dbReference type="Pfam" id="PF12680">
    <property type="entry name" value="SnoaL_2"/>
    <property type="match status" value="1"/>
</dbReference>
<dbReference type="EMBL" id="NPEU01000003">
    <property type="protein sequence ID" value="RAI42179.1"/>
    <property type="molecule type" value="Genomic_DNA"/>
</dbReference>
<keyword evidence="3" id="KW-1185">Reference proteome</keyword>
<proteinExistence type="predicted"/>
<dbReference type="InterPro" id="IPR037401">
    <property type="entry name" value="SnoaL-like"/>
</dbReference>
<dbReference type="Gene3D" id="3.10.450.50">
    <property type="match status" value="1"/>
</dbReference>
<protein>
    <submittedName>
        <fullName evidence="2">Polyketide cyclase</fullName>
    </submittedName>
</protein>
<sequence length="123" mass="13473">MSKLQPSTFSAHDTSRPLDLPAPIAAYFNTDMRDSAAAAGCFAPDAVVEDEGHTYAGIAEIRRWKDESSAKYDYTSEPIRSESKDGLTVVTSRVTGNFPGSPIDLRYVFRVEGDRITSLEIVP</sequence>
<dbReference type="Proteomes" id="UP000248863">
    <property type="component" value="Unassembled WGS sequence"/>
</dbReference>
<reference evidence="2 3" key="1">
    <citation type="submission" date="2017-07" db="EMBL/GenBank/DDBJ databases">
        <title>Draft Genome Sequences of Select Purple Nonsulfur Bacteria.</title>
        <authorList>
            <person name="Lasarre B."/>
            <person name="Mckinlay J.B."/>
        </authorList>
    </citation>
    <scope>NUCLEOTIDE SEQUENCE [LARGE SCALE GENOMIC DNA]</scope>
    <source>
        <strain evidence="2 3">DSM 11907</strain>
    </source>
</reference>
<evidence type="ECO:0000313" key="3">
    <source>
        <dbReference type="Proteomes" id="UP000248863"/>
    </source>
</evidence>
<dbReference type="InterPro" id="IPR032710">
    <property type="entry name" value="NTF2-like_dom_sf"/>
</dbReference>
<dbReference type="SUPFAM" id="SSF54427">
    <property type="entry name" value="NTF2-like"/>
    <property type="match status" value="1"/>
</dbReference>